<dbReference type="AlphaFoldDB" id="A0A1G7FML4"/>
<evidence type="ECO:0008006" key="3">
    <source>
        <dbReference type="Google" id="ProtNLM"/>
    </source>
</evidence>
<protein>
    <recommendedName>
        <fullName evidence="3">PPC domain-containing protein</fullName>
    </recommendedName>
</protein>
<proteinExistence type="predicted"/>
<evidence type="ECO:0000313" key="1">
    <source>
        <dbReference type="EMBL" id="SDE77161.1"/>
    </source>
</evidence>
<gene>
    <name evidence="1" type="ORF">SAMN04488567_2489</name>
</gene>
<organism evidence="1 2">
    <name type="scientific">Limimaricola pyoseonensis</name>
    <dbReference type="NCBI Taxonomy" id="521013"/>
    <lineage>
        <taxon>Bacteria</taxon>
        <taxon>Pseudomonadati</taxon>
        <taxon>Pseudomonadota</taxon>
        <taxon>Alphaproteobacteria</taxon>
        <taxon>Rhodobacterales</taxon>
        <taxon>Paracoccaceae</taxon>
        <taxon>Limimaricola</taxon>
    </lineage>
</organism>
<accession>A0A1G7FML4</accession>
<sequence length="281" mass="28436">MTRDLVHPGPTAPRRVAELACHAHPLLLRLRAGMPLDAAVAEAFAAEGFAAGYLRLCDVAMARLDFVCPAPAPGHGPVAWYSATARLAPARVEAAGLHLGTRDGAPFLHGHGLWRGADGVPRAGHLLGPDCRLAEDVWAEGWGLSGAALEAAPDDETGFTLFAPRPAPKRPGGVPAVLCTLRPNVEPLSALAAVAARHGLGSARIEGLGSLVGAAFAAEAGIGDVAAELLVLRGAVSAGAARLEAVAVGFDGGPVRGALQAGVNRVCVTCEMLLLAEPGGA</sequence>
<evidence type="ECO:0000313" key="2">
    <source>
        <dbReference type="Proteomes" id="UP000198922"/>
    </source>
</evidence>
<dbReference type="OrthoDB" id="8720942at2"/>
<dbReference type="RefSeq" id="WP_090112420.1">
    <property type="nucleotide sequence ID" value="NZ_FNAT01000004.1"/>
</dbReference>
<reference evidence="2" key="1">
    <citation type="submission" date="2016-10" db="EMBL/GenBank/DDBJ databases">
        <authorList>
            <person name="Varghese N."/>
            <person name="Submissions S."/>
        </authorList>
    </citation>
    <scope>NUCLEOTIDE SEQUENCE [LARGE SCALE GENOMIC DNA]</scope>
    <source>
        <strain evidence="2">DSM 21424</strain>
    </source>
</reference>
<keyword evidence="2" id="KW-1185">Reference proteome</keyword>
<dbReference type="EMBL" id="FNAT01000004">
    <property type="protein sequence ID" value="SDE77161.1"/>
    <property type="molecule type" value="Genomic_DNA"/>
</dbReference>
<dbReference type="STRING" id="521013.SAMN04488567_2489"/>
<dbReference type="SUPFAM" id="SSF117856">
    <property type="entry name" value="AF0104/ALDC/Ptd012-like"/>
    <property type="match status" value="2"/>
</dbReference>
<dbReference type="Gene3D" id="3.30.1330.80">
    <property type="entry name" value="Hypothetical protein, similar to alpha- acetolactate decarboxylase, domain 2"/>
    <property type="match status" value="1"/>
</dbReference>
<name>A0A1G7FML4_9RHOB</name>
<dbReference type="Proteomes" id="UP000198922">
    <property type="component" value="Unassembled WGS sequence"/>
</dbReference>